<keyword evidence="1" id="KW-0732">Signal</keyword>
<evidence type="ECO:0000256" key="2">
    <source>
        <dbReference type="ARBA" id="ARBA00023157"/>
    </source>
</evidence>
<sequence>MAEKGSDDIEWDGFKGKRIDVRRGNFITQLGGQGWGKFPDAKSRMIKGEVALELVTRWSDSMQFLNGSTPHRSRTVRLATRNRFAATENVTNFPVTREANAHRTHQNACHSKVQVVPTVAPTCVDAINPMTGVSDCSARRSLCNDPRYYTVMTEQCPRTCNRCTISICLDLMPECKFRAACGYCITYRDMMYLNCPEKDLYDGSSKDIQPRD</sequence>
<keyword evidence="4" id="KW-1185">Reference proteome</keyword>
<dbReference type="FunFam" id="1.10.10.1940:FF:000002">
    <property type="entry name" value="PHAryngeal gland Toxin-related"/>
    <property type="match status" value="1"/>
</dbReference>
<dbReference type="SMART" id="SM00254">
    <property type="entry name" value="ShKT"/>
    <property type="match status" value="1"/>
</dbReference>
<protein>
    <recommendedName>
        <fullName evidence="3">ShKT domain-containing protein</fullName>
    </recommendedName>
</protein>
<dbReference type="InterPro" id="IPR003582">
    <property type="entry name" value="ShKT_dom"/>
</dbReference>
<dbReference type="WBParaSite" id="MBELARI_LOCUS9439">
    <property type="protein sequence ID" value="MBELARI_LOCUS9439"/>
    <property type="gene ID" value="MBELARI_LOCUS9439"/>
</dbReference>
<dbReference type="Pfam" id="PF01549">
    <property type="entry name" value="ShK"/>
    <property type="match status" value="2"/>
</dbReference>
<keyword evidence="2" id="KW-1015">Disulfide bond</keyword>
<feature type="domain" description="ShKT" evidence="3">
    <location>
        <begin position="122"/>
        <end position="164"/>
    </location>
</feature>
<organism evidence="4 5">
    <name type="scientific">Mesorhabditis belari</name>
    <dbReference type="NCBI Taxonomy" id="2138241"/>
    <lineage>
        <taxon>Eukaryota</taxon>
        <taxon>Metazoa</taxon>
        <taxon>Ecdysozoa</taxon>
        <taxon>Nematoda</taxon>
        <taxon>Chromadorea</taxon>
        <taxon>Rhabditida</taxon>
        <taxon>Rhabditina</taxon>
        <taxon>Rhabditomorpha</taxon>
        <taxon>Rhabditoidea</taxon>
        <taxon>Rhabditidae</taxon>
        <taxon>Mesorhabditinae</taxon>
        <taxon>Mesorhabditis</taxon>
    </lineage>
</organism>
<dbReference type="Proteomes" id="UP000887575">
    <property type="component" value="Unassembled WGS sequence"/>
</dbReference>
<dbReference type="PANTHER" id="PTHR46219">
    <property type="entry name" value="PROTEIN CBG11138"/>
    <property type="match status" value="1"/>
</dbReference>
<name>A0AAF3JC40_9BILA</name>
<dbReference type="Gene3D" id="1.10.10.1940">
    <property type="match status" value="1"/>
</dbReference>
<accession>A0AAF3JC40</accession>
<evidence type="ECO:0000256" key="1">
    <source>
        <dbReference type="ARBA" id="ARBA00022729"/>
    </source>
</evidence>
<evidence type="ECO:0000259" key="3">
    <source>
        <dbReference type="SMART" id="SM00254"/>
    </source>
</evidence>
<dbReference type="AlphaFoldDB" id="A0AAF3JC40"/>
<proteinExistence type="predicted"/>
<dbReference type="PANTHER" id="PTHR46219:SF5">
    <property type="entry name" value="SHKT DOMAIN-CONTAINING PROTEIN"/>
    <property type="match status" value="1"/>
</dbReference>
<reference evidence="5" key="1">
    <citation type="submission" date="2024-02" db="UniProtKB">
        <authorList>
            <consortium name="WormBaseParasite"/>
        </authorList>
    </citation>
    <scope>IDENTIFICATION</scope>
</reference>
<evidence type="ECO:0000313" key="4">
    <source>
        <dbReference type="Proteomes" id="UP000887575"/>
    </source>
</evidence>
<evidence type="ECO:0000313" key="5">
    <source>
        <dbReference type="WBParaSite" id="MBELARI_LOCUS9439"/>
    </source>
</evidence>